<dbReference type="GeneID" id="106977195"/>
<evidence type="ECO:0000313" key="2">
    <source>
        <dbReference type="Proteomes" id="UP001652583"/>
    </source>
</evidence>
<sequence>MSLLSVNQSGSHLRFQLGRTFDLASVDSCSLILALPRGLAVLTKGFKGVPASGRNRGAQSSGGRRTAEGAEELLRLPGAQAPRPWSTLLPPGRLRAPPPNRWLSLRASVGTVRKHRPRPPRSYHLPPYPAAAHFPVNLVPGLQAVPDAPHPPQAIPLLPQFLPFQLLPKCSVRDICSATVAPSGRNIFNTVMPQKETSEGWMKMASAFTVPQGPDAQSLWDKEEGESRDKKERVYWSSALSWRWW</sequence>
<organism evidence="2 3">
    <name type="scientific">Acinonyx jubatus</name>
    <name type="common">Cheetah</name>
    <dbReference type="NCBI Taxonomy" id="32536"/>
    <lineage>
        <taxon>Eukaryota</taxon>
        <taxon>Metazoa</taxon>
        <taxon>Chordata</taxon>
        <taxon>Craniata</taxon>
        <taxon>Vertebrata</taxon>
        <taxon>Euteleostomi</taxon>
        <taxon>Mammalia</taxon>
        <taxon>Eutheria</taxon>
        <taxon>Laurasiatheria</taxon>
        <taxon>Carnivora</taxon>
        <taxon>Feliformia</taxon>
        <taxon>Felidae</taxon>
        <taxon>Felinae</taxon>
        <taxon>Acinonyx</taxon>
    </lineage>
</organism>
<feature type="region of interest" description="Disordered" evidence="1">
    <location>
        <begin position="47"/>
        <end position="67"/>
    </location>
</feature>
<dbReference type="RefSeq" id="XP_053057358.1">
    <property type="nucleotide sequence ID" value="XM_053201383.1"/>
</dbReference>
<evidence type="ECO:0000256" key="1">
    <source>
        <dbReference type="SAM" id="MobiDB-lite"/>
    </source>
</evidence>
<reference evidence="3" key="1">
    <citation type="submission" date="2025-08" db="UniProtKB">
        <authorList>
            <consortium name="RefSeq"/>
        </authorList>
    </citation>
    <scope>IDENTIFICATION</scope>
    <source>
        <tissue evidence="3">Blood</tissue>
    </source>
</reference>
<dbReference type="Proteomes" id="UP001652583">
    <property type="component" value="Chromosome A3"/>
</dbReference>
<name>A0ABM3ND57_ACIJB</name>
<accession>A0ABM3ND57</accession>
<keyword evidence="2" id="KW-1185">Reference proteome</keyword>
<protein>
    <submittedName>
        <fullName evidence="3">Uncharacterized protein LOC106977195</fullName>
    </submittedName>
</protein>
<proteinExistence type="predicted"/>
<evidence type="ECO:0000313" key="3">
    <source>
        <dbReference type="RefSeq" id="XP_053057358.1"/>
    </source>
</evidence>
<gene>
    <name evidence="3" type="primary">LOC106977195</name>
</gene>